<dbReference type="InterPro" id="IPR023393">
    <property type="entry name" value="START-like_dom_sf"/>
</dbReference>
<dbReference type="RefSeq" id="WP_006946948.1">
    <property type="nucleotide sequence ID" value="NZ_BAAAYP010000042.1"/>
</dbReference>
<evidence type="ECO:0000256" key="1">
    <source>
        <dbReference type="ARBA" id="ARBA00006817"/>
    </source>
</evidence>
<reference evidence="3" key="2">
    <citation type="submission" date="2019-10" db="EMBL/GenBank/DDBJ databases">
        <title>Draft genome sequence of Rhodococcus aetherivorans JCM 14343.</title>
        <authorList>
            <person name="Inoue D."/>
            <person name="Nakazawa M."/>
            <person name="Yamamoto N."/>
            <person name="Sei K."/>
            <person name="Ike M."/>
        </authorList>
    </citation>
    <scope>NUCLEOTIDE SEQUENCE</scope>
    <source>
        <strain evidence="3">JCM 14343</strain>
    </source>
</reference>
<sequence>MDNGTVSRTYDGRVALRFQHAFAHPPDRVWRVITDPEYLRAWFPARVELDLTPGAQLVFHATEQQAERLGLPADHTATGTVISVHPGRILEYMWDAEVLHWELVPDGSGGCWLTLTHTVEDEDSAYAHGADWHAGFEVLEAQLEGRDVNWSPWERARELADKYRNPSD</sequence>
<accession>A0A059MV55</accession>
<accession>A0A0F6VGN8</accession>
<dbReference type="EMBL" id="CP106982">
    <property type="protein sequence ID" value="UYF93314.1"/>
    <property type="molecule type" value="Genomic_DNA"/>
</dbReference>
<reference evidence="4" key="3">
    <citation type="submission" date="2022-09" db="EMBL/GenBank/DDBJ databases">
        <title>The genome sequence of Rhodococcus aetherivorans N1.</title>
        <authorList>
            <person name="Jiang W."/>
        </authorList>
    </citation>
    <scope>NUCLEOTIDE SEQUENCE</scope>
    <source>
        <strain evidence="4">N1</strain>
    </source>
</reference>
<comment type="similarity">
    <text evidence="1">Belongs to the AHA1 family.</text>
</comment>
<proteinExistence type="inferred from homology"/>
<keyword evidence="5" id="KW-1185">Reference proteome</keyword>
<reference evidence="3 5" key="1">
    <citation type="journal article" date="2018" name="Biodegradation">
        <title>1,4-Dioxane degradation characteristics of Rhodococcus aetherivorans JCM 14343.</title>
        <authorList>
            <person name="Inoue D."/>
            <person name="Tsunoda T."/>
            <person name="Yamamoto N."/>
            <person name="Ike M."/>
            <person name="Sei K."/>
        </authorList>
    </citation>
    <scope>NUCLEOTIDE SEQUENCE [LARGE SCALE GENOMIC DNA]</scope>
    <source>
        <strain evidence="3 5">JCM 14343</strain>
    </source>
</reference>
<accession>N1MED5</accession>
<name>A0A059MV55_9NOCA</name>
<dbReference type="Gene3D" id="3.30.530.20">
    <property type="match status" value="1"/>
</dbReference>
<evidence type="ECO:0000313" key="6">
    <source>
        <dbReference type="Proteomes" id="UP001163947"/>
    </source>
</evidence>
<dbReference type="Pfam" id="PF08327">
    <property type="entry name" value="AHSA1"/>
    <property type="match status" value="1"/>
</dbReference>
<gene>
    <name evidence="4" type="ORF">OCS65_23160</name>
    <name evidence="3" type="ORF">RAJCM14343_2907</name>
</gene>
<feature type="domain" description="Activator of Hsp90 ATPase homologue 1/2-like C-terminal" evidence="2">
    <location>
        <begin position="24"/>
        <end position="143"/>
    </location>
</feature>
<protein>
    <submittedName>
        <fullName evidence="4">SRPBCC domain-containing protein</fullName>
    </submittedName>
</protein>
<evidence type="ECO:0000259" key="2">
    <source>
        <dbReference type="Pfam" id="PF08327"/>
    </source>
</evidence>
<evidence type="ECO:0000313" key="5">
    <source>
        <dbReference type="Proteomes" id="UP000325466"/>
    </source>
</evidence>
<dbReference type="KEGG" id="rav:AAT18_05825"/>
<evidence type="ECO:0000313" key="3">
    <source>
        <dbReference type="EMBL" id="GES37652.1"/>
    </source>
</evidence>
<organism evidence="4 6">
    <name type="scientific">Rhodococcus aetherivorans</name>
    <dbReference type="NCBI Taxonomy" id="191292"/>
    <lineage>
        <taxon>Bacteria</taxon>
        <taxon>Bacillati</taxon>
        <taxon>Actinomycetota</taxon>
        <taxon>Actinomycetes</taxon>
        <taxon>Mycobacteriales</taxon>
        <taxon>Nocardiaceae</taxon>
        <taxon>Rhodococcus</taxon>
    </lineage>
</organism>
<dbReference type="Proteomes" id="UP000325466">
    <property type="component" value="Unassembled WGS sequence"/>
</dbReference>
<dbReference type="GeneID" id="83623380"/>
<evidence type="ECO:0000313" key="4">
    <source>
        <dbReference type="EMBL" id="UYF93314.1"/>
    </source>
</evidence>
<dbReference type="InterPro" id="IPR013538">
    <property type="entry name" value="ASHA1/2-like_C"/>
</dbReference>
<dbReference type="Proteomes" id="UP001163947">
    <property type="component" value="Chromosome"/>
</dbReference>
<dbReference type="AlphaFoldDB" id="A0A059MV55"/>
<dbReference type="SUPFAM" id="SSF55961">
    <property type="entry name" value="Bet v1-like"/>
    <property type="match status" value="1"/>
</dbReference>
<dbReference type="EMBL" id="BLAH01000086">
    <property type="protein sequence ID" value="GES37652.1"/>
    <property type="molecule type" value="Genomic_DNA"/>
</dbReference>